<dbReference type="EMBL" id="JBBMFJ010000056">
    <property type="protein sequence ID" value="MEQ2564564.1"/>
    <property type="molecule type" value="Genomic_DNA"/>
</dbReference>
<dbReference type="Pfam" id="PF04851">
    <property type="entry name" value="ResIII"/>
    <property type="match status" value="1"/>
</dbReference>
<dbReference type="PANTHER" id="PTHR47396">
    <property type="entry name" value="TYPE I RESTRICTION ENZYME ECOKI R PROTEIN"/>
    <property type="match status" value="1"/>
</dbReference>
<evidence type="ECO:0000313" key="3">
    <source>
        <dbReference type="EMBL" id="MEQ2564564.1"/>
    </source>
</evidence>
<comment type="caution">
    <text evidence="3">The sequence shown here is derived from an EMBL/GenBank/DDBJ whole genome shotgun (WGS) entry which is preliminary data.</text>
</comment>
<dbReference type="PROSITE" id="PS51192">
    <property type="entry name" value="HELICASE_ATP_BIND_1"/>
    <property type="match status" value="1"/>
</dbReference>
<dbReference type="Gene3D" id="3.40.50.300">
    <property type="entry name" value="P-loop containing nucleotide triphosphate hydrolases"/>
    <property type="match status" value="2"/>
</dbReference>
<evidence type="ECO:0000259" key="2">
    <source>
        <dbReference type="PROSITE" id="PS51194"/>
    </source>
</evidence>
<dbReference type="PANTHER" id="PTHR47396:SF1">
    <property type="entry name" value="ATP-DEPENDENT HELICASE IRC3-RELATED"/>
    <property type="match status" value="1"/>
</dbReference>
<dbReference type="InterPro" id="IPR014001">
    <property type="entry name" value="Helicase_ATP-bd"/>
</dbReference>
<dbReference type="SUPFAM" id="SSF52540">
    <property type="entry name" value="P-loop containing nucleoside triphosphate hydrolases"/>
    <property type="match status" value="1"/>
</dbReference>
<dbReference type="InterPro" id="IPR003615">
    <property type="entry name" value="HNH_nuc"/>
</dbReference>
<dbReference type="GO" id="GO:0004386">
    <property type="term" value="F:helicase activity"/>
    <property type="evidence" value="ECO:0007669"/>
    <property type="project" value="UniProtKB-KW"/>
</dbReference>
<keyword evidence="3" id="KW-0067">ATP-binding</keyword>
<dbReference type="CDD" id="cd00085">
    <property type="entry name" value="HNHc"/>
    <property type="match status" value="1"/>
</dbReference>
<dbReference type="InterPro" id="IPR006935">
    <property type="entry name" value="Helicase/UvrB_N"/>
</dbReference>
<dbReference type="Pfam" id="PF01844">
    <property type="entry name" value="HNH"/>
    <property type="match status" value="1"/>
</dbReference>
<dbReference type="Pfam" id="PF00271">
    <property type="entry name" value="Helicase_C"/>
    <property type="match status" value="1"/>
</dbReference>
<sequence>MMEKDYIEVKSFGKVFPKKGANARIPYEHQKCAMENLDIMNKNAKYSTMIVLPTGGGKTHTASMWLLRNALDQKKKILWIAHRQMLLDQAAESFQKFAYSEVIPHIPSFQYRIVSGASTHDRTIDIQPTDNLLIMSKDSIGRNLQCLDAWLKGEKEIFLIVDEAHHSTAKTYRKVIDYVKTKVLNVKLIGLTATPFRTTDGEQGLLAKIYEDGLQGGKAVHGNIGITYQIGLKELINRRILSKPIFESYYTDEMYGESLGLNGWESIQRLDVLPEDVAGQMADSAARNKLIVQTYKAKEKEYGQTIVFAINVVHAIHLSSLFNKEGIKSEFIVSDVKDSVTGVRISREDNERKIEEYRAGRVKVLVNVNILTEGVDLPQTKTVFLARPTVSTILMTQMIGRALRGEAAGGTSSAYIVSFVDSWNEHIAWVNPDSLFSGNNEFTDNPTEHMKHELRMIAISKIEEFASVLDDSVNTTVLEKVPFVQRIPIGMYAFAYLEENGVDSSYQVMVYDSTKKAYEKLMKGLPGLFQSFQCEEEYPAEELLEEMAEQCRNTFFLGEMIPPYEEKDVIRILKYYAQYETSPQFYSFDDIDRSKLDVAAIAKRIWDEDMGQRQKTEYVNALWEHSDDNLLKLFFGRKLYFWRQLDIELTKLSNPHIYDEEENVQRGIRKLEDLPLFEIGKVNPELEKNLRDTAFAKSEDTDGNYTCACCGAKGKDRIFFQVDHVIPMNKGGKTVAENLQILCRQCNGLKGDKID</sequence>
<proteinExistence type="predicted"/>
<reference evidence="3 4" key="1">
    <citation type="submission" date="2024-03" db="EMBL/GenBank/DDBJ databases">
        <title>Human intestinal bacterial collection.</title>
        <authorList>
            <person name="Pauvert C."/>
            <person name="Hitch T.C.A."/>
            <person name="Clavel T."/>
        </authorList>
    </citation>
    <scope>NUCLEOTIDE SEQUENCE [LARGE SCALE GENOMIC DNA]</scope>
    <source>
        <strain evidence="3 4">CLA-AP-H27</strain>
    </source>
</reference>
<dbReference type="PROSITE" id="PS51194">
    <property type="entry name" value="HELICASE_CTER"/>
    <property type="match status" value="1"/>
</dbReference>
<protein>
    <submittedName>
        <fullName evidence="3">DEAD/DEAH box helicase family protein</fullName>
    </submittedName>
</protein>
<evidence type="ECO:0000259" key="1">
    <source>
        <dbReference type="PROSITE" id="PS51192"/>
    </source>
</evidence>
<feature type="domain" description="Helicase C-terminal" evidence="2">
    <location>
        <begin position="290"/>
        <end position="473"/>
    </location>
</feature>
<dbReference type="SMART" id="SM00487">
    <property type="entry name" value="DEXDc"/>
    <property type="match status" value="1"/>
</dbReference>
<dbReference type="SMART" id="SM00507">
    <property type="entry name" value="HNHc"/>
    <property type="match status" value="1"/>
</dbReference>
<dbReference type="InterPro" id="IPR002711">
    <property type="entry name" value="HNH"/>
</dbReference>
<accession>A0ABV1HQF3</accession>
<evidence type="ECO:0000313" key="4">
    <source>
        <dbReference type="Proteomes" id="UP001437460"/>
    </source>
</evidence>
<dbReference type="InterPro" id="IPR027417">
    <property type="entry name" value="P-loop_NTPase"/>
</dbReference>
<dbReference type="Proteomes" id="UP001437460">
    <property type="component" value="Unassembled WGS sequence"/>
</dbReference>
<gene>
    <name evidence="3" type="ORF">WMO41_15560</name>
</gene>
<dbReference type="SMART" id="SM00490">
    <property type="entry name" value="HELICc"/>
    <property type="match status" value="1"/>
</dbReference>
<feature type="domain" description="Helicase ATP-binding" evidence="1">
    <location>
        <begin position="39"/>
        <end position="213"/>
    </location>
</feature>
<keyword evidence="3" id="KW-0378">Hydrolase</keyword>
<dbReference type="InterPro" id="IPR001650">
    <property type="entry name" value="Helicase_C-like"/>
</dbReference>
<name>A0ABV1HQF3_9FIRM</name>
<dbReference type="RefSeq" id="WP_349230549.1">
    <property type="nucleotide sequence ID" value="NZ_JBBMFJ010000056.1"/>
</dbReference>
<keyword evidence="3" id="KW-0347">Helicase</keyword>
<keyword evidence="4" id="KW-1185">Reference proteome</keyword>
<dbReference type="Gene3D" id="1.10.30.50">
    <property type="match status" value="1"/>
</dbReference>
<dbReference type="InterPro" id="IPR050742">
    <property type="entry name" value="Helicase_Restrict-Modif_Enz"/>
</dbReference>
<keyword evidence="3" id="KW-0547">Nucleotide-binding</keyword>
<organism evidence="3 4">
    <name type="scientific">Ventrimonas faecis</name>
    <dbReference type="NCBI Taxonomy" id="3133170"/>
    <lineage>
        <taxon>Bacteria</taxon>
        <taxon>Bacillati</taxon>
        <taxon>Bacillota</taxon>
        <taxon>Clostridia</taxon>
        <taxon>Lachnospirales</taxon>
        <taxon>Lachnospiraceae</taxon>
        <taxon>Ventrimonas</taxon>
    </lineage>
</organism>